<dbReference type="InterPro" id="IPR016181">
    <property type="entry name" value="Acyl_CoA_acyltransferase"/>
</dbReference>
<proteinExistence type="predicted"/>
<sequence>MENQNIKLARPEEYEIIGNFSHKLESELWPEISVALHLSHFNNTAKKLLTDKDRFWAYIAYLDTQAIGMICINECAAIYAGGYFGEITDFYIIPEHRNKGIGKLLLDKAIELANLKEWTIIEVGSPDAHKSPGATNFYLKHGFINIGPRLEMELE</sequence>
<evidence type="ECO:0000259" key="1">
    <source>
        <dbReference type="PROSITE" id="PS51186"/>
    </source>
</evidence>
<name>A0AAE4BUA2_9BACT</name>
<accession>A0AAE4BUA2</accession>
<dbReference type="GO" id="GO:0016747">
    <property type="term" value="F:acyltransferase activity, transferring groups other than amino-acyl groups"/>
    <property type="evidence" value="ECO:0007669"/>
    <property type="project" value="InterPro"/>
</dbReference>
<dbReference type="AlphaFoldDB" id="A0AAE4BUA2"/>
<dbReference type="Pfam" id="PF00583">
    <property type="entry name" value="Acetyltransf_1"/>
    <property type="match status" value="1"/>
</dbReference>
<dbReference type="SUPFAM" id="SSF55729">
    <property type="entry name" value="Acyl-CoA N-acyltransferases (Nat)"/>
    <property type="match status" value="1"/>
</dbReference>
<dbReference type="Proteomes" id="UP001185092">
    <property type="component" value="Unassembled WGS sequence"/>
</dbReference>
<dbReference type="InterPro" id="IPR000182">
    <property type="entry name" value="GNAT_dom"/>
</dbReference>
<comment type="caution">
    <text evidence="2">The sequence shown here is derived from an EMBL/GenBank/DDBJ whole genome shotgun (WGS) entry which is preliminary data.</text>
</comment>
<feature type="domain" description="N-acetyltransferase" evidence="1">
    <location>
        <begin position="4"/>
        <end position="155"/>
    </location>
</feature>
<dbReference type="EMBL" id="JAVDQD010000005">
    <property type="protein sequence ID" value="MDR6240553.1"/>
    <property type="molecule type" value="Genomic_DNA"/>
</dbReference>
<dbReference type="RefSeq" id="WP_309940572.1">
    <property type="nucleotide sequence ID" value="NZ_AP025306.1"/>
</dbReference>
<gene>
    <name evidence="2" type="ORF">HNQ88_003629</name>
</gene>
<organism evidence="2 3">
    <name type="scientific">Aureibacter tunicatorum</name>
    <dbReference type="NCBI Taxonomy" id="866807"/>
    <lineage>
        <taxon>Bacteria</taxon>
        <taxon>Pseudomonadati</taxon>
        <taxon>Bacteroidota</taxon>
        <taxon>Cytophagia</taxon>
        <taxon>Cytophagales</taxon>
        <taxon>Persicobacteraceae</taxon>
        <taxon>Aureibacter</taxon>
    </lineage>
</organism>
<dbReference type="PROSITE" id="PS51186">
    <property type="entry name" value="GNAT"/>
    <property type="match status" value="1"/>
</dbReference>
<keyword evidence="3" id="KW-1185">Reference proteome</keyword>
<evidence type="ECO:0000313" key="2">
    <source>
        <dbReference type="EMBL" id="MDR6240553.1"/>
    </source>
</evidence>
<evidence type="ECO:0000313" key="3">
    <source>
        <dbReference type="Proteomes" id="UP001185092"/>
    </source>
</evidence>
<reference evidence="2" key="1">
    <citation type="submission" date="2023-07" db="EMBL/GenBank/DDBJ databases">
        <title>Genomic Encyclopedia of Type Strains, Phase IV (KMG-IV): sequencing the most valuable type-strain genomes for metagenomic binning, comparative biology and taxonomic classification.</title>
        <authorList>
            <person name="Goeker M."/>
        </authorList>
    </citation>
    <scope>NUCLEOTIDE SEQUENCE</scope>
    <source>
        <strain evidence="2">DSM 26174</strain>
    </source>
</reference>
<dbReference type="CDD" id="cd04301">
    <property type="entry name" value="NAT_SF"/>
    <property type="match status" value="1"/>
</dbReference>
<protein>
    <submittedName>
        <fullName evidence="2">GNAT superfamily N-acetyltransferase</fullName>
    </submittedName>
</protein>
<dbReference type="Gene3D" id="3.40.630.30">
    <property type="match status" value="1"/>
</dbReference>